<feature type="compositionally biased region" description="Pro residues" evidence="1">
    <location>
        <begin position="818"/>
        <end position="832"/>
    </location>
</feature>
<keyword evidence="3" id="KW-1185">Reference proteome</keyword>
<feature type="compositionally biased region" description="Pro residues" evidence="1">
    <location>
        <begin position="507"/>
        <end position="525"/>
    </location>
</feature>
<name>A0A6G1H7E8_9PEZI</name>
<gene>
    <name evidence="2" type="ORF">K402DRAFT_418909</name>
</gene>
<feature type="compositionally biased region" description="Basic and acidic residues" evidence="1">
    <location>
        <begin position="845"/>
        <end position="864"/>
    </location>
</feature>
<dbReference type="Proteomes" id="UP000800041">
    <property type="component" value="Unassembled WGS sequence"/>
</dbReference>
<accession>A0A6G1H7E8</accession>
<reference evidence="2" key="1">
    <citation type="journal article" date="2020" name="Stud. Mycol.">
        <title>101 Dothideomycetes genomes: a test case for predicting lifestyles and emergence of pathogens.</title>
        <authorList>
            <person name="Haridas S."/>
            <person name="Albert R."/>
            <person name="Binder M."/>
            <person name="Bloem J."/>
            <person name="Labutti K."/>
            <person name="Salamov A."/>
            <person name="Andreopoulos B."/>
            <person name="Baker S."/>
            <person name="Barry K."/>
            <person name="Bills G."/>
            <person name="Bluhm B."/>
            <person name="Cannon C."/>
            <person name="Castanera R."/>
            <person name="Culley D."/>
            <person name="Daum C."/>
            <person name="Ezra D."/>
            <person name="Gonzalez J."/>
            <person name="Henrissat B."/>
            <person name="Kuo A."/>
            <person name="Liang C."/>
            <person name="Lipzen A."/>
            <person name="Lutzoni F."/>
            <person name="Magnuson J."/>
            <person name="Mondo S."/>
            <person name="Nolan M."/>
            <person name="Ohm R."/>
            <person name="Pangilinan J."/>
            <person name="Park H.-J."/>
            <person name="Ramirez L."/>
            <person name="Alfaro M."/>
            <person name="Sun H."/>
            <person name="Tritt A."/>
            <person name="Yoshinaga Y."/>
            <person name="Zwiers L.-H."/>
            <person name="Turgeon B."/>
            <person name="Goodwin S."/>
            <person name="Spatafora J."/>
            <person name="Crous P."/>
            <person name="Grigoriev I."/>
        </authorList>
    </citation>
    <scope>NUCLEOTIDE SEQUENCE</scope>
    <source>
        <strain evidence="2">CBS 113979</strain>
    </source>
</reference>
<feature type="region of interest" description="Disordered" evidence="1">
    <location>
        <begin position="310"/>
        <end position="360"/>
    </location>
</feature>
<protein>
    <submittedName>
        <fullName evidence="2">Uncharacterized protein</fullName>
    </submittedName>
</protein>
<feature type="compositionally biased region" description="Basic and acidic residues" evidence="1">
    <location>
        <begin position="480"/>
        <end position="489"/>
    </location>
</feature>
<evidence type="ECO:0000313" key="3">
    <source>
        <dbReference type="Proteomes" id="UP000800041"/>
    </source>
</evidence>
<feature type="region of interest" description="Disordered" evidence="1">
    <location>
        <begin position="507"/>
        <end position="552"/>
    </location>
</feature>
<feature type="region of interest" description="Disordered" evidence="1">
    <location>
        <begin position="455"/>
        <end position="489"/>
    </location>
</feature>
<organism evidence="2 3">
    <name type="scientific">Aulographum hederae CBS 113979</name>
    <dbReference type="NCBI Taxonomy" id="1176131"/>
    <lineage>
        <taxon>Eukaryota</taxon>
        <taxon>Fungi</taxon>
        <taxon>Dikarya</taxon>
        <taxon>Ascomycota</taxon>
        <taxon>Pezizomycotina</taxon>
        <taxon>Dothideomycetes</taxon>
        <taxon>Pleosporomycetidae</taxon>
        <taxon>Aulographales</taxon>
        <taxon>Aulographaceae</taxon>
    </lineage>
</organism>
<sequence>MAAIRIGPVTVLENEVPIAWRCPHIRATGECPDGSCYIPAHEGNNPPIDPEATPDQLGCPNPHCQGHNTPFDARCITSSRLQLRYAVDASRVIMKLVQKAPNSSFRIFQIIMGTGKIDRTPMTLTAWPLLQNDQTGYRERVFSPADVARLSATLGAPAPAEEDNIPLPLPPQSRHRPPVSASVQGSTINVRIDDRDESAPGHGQFPPPGFGDGGFQTEMPFRPAPFPDEGSSAAGPSFGGGPSTGGGRVNYPQFNPEGEDACLSNERPEYATYAPSTDFGVAPLGYGSTVAAQNAGVAAQIRDALNTGRVDEPPAFAEQPPAWQPHAEEGEDEELARVLRESQQAPQTSHHESAAGGGDVAWMRNGVFTPLTPEEVAALPGGAQFEYMMAASVHDAEKEADTDENRERIERETQEALAATEVPKDPDEGNPDDPPPFYDDVIEPGAGHTVIEIGTGPREGEGEIDDMARPATTFSPPPRTGEESPVRHPEPMTGYATPVPAHVPPPVWEPTPPPPEHIPSYPTPQPERQVPIHSPTPQGFPGTQLPGQRPSTPFTLPSQPNLPDPTLPAHHAGSALTDEAFYNLDWITLQDVEPTPRPPGAMSDEEFAALDFSAFGADVPKTAQVPGAMSDEEFAALDFSAFGADVEKTAQIPGAVSDEEFAALDFSSFGADVEKTAQLPGAMSDDEFAALDFSSFGADVEKTQQLAGAMSDEEFAAFDFSAFGADVEKSRPGEGELTDEQIAGMDFSRFVDVDPRKFYDEMYGKDKVYVPKAFQREAPMGNSGVVDGSGGAKGKERSAEVPMPAPAPAAMSRQDVKGPPPTHPNRAGPPPGYMSGGAGSAGGDVSKEEQRRKDEEGMARKLAAEENWSAANK</sequence>
<feature type="region of interest" description="Disordered" evidence="1">
    <location>
        <begin position="415"/>
        <end position="435"/>
    </location>
</feature>
<dbReference type="AlphaFoldDB" id="A0A6G1H7E8"/>
<evidence type="ECO:0000256" key="1">
    <source>
        <dbReference type="SAM" id="MobiDB-lite"/>
    </source>
</evidence>
<proteinExistence type="predicted"/>
<dbReference type="EMBL" id="ML977146">
    <property type="protein sequence ID" value="KAF1989085.1"/>
    <property type="molecule type" value="Genomic_DNA"/>
</dbReference>
<feature type="compositionally biased region" description="Gly residues" evidence="1">
    <location>
        <begin position="237"/>
        <end position="248"/>
    </location>
</feature>
<feature type="region of interest" description="Disordered" evidence="1">
    <location>
        <begin position="157"/>
        <end position="262"/>
    </location>
</feature>
<feature type="region of interest" description="Disordered" evidence="1">
    <location>
        <begin position="775"/>
        <end position="873"/>
    </location>
</feature>
<evidence type="ECO:0000313" key="2">
    <source>
        <dbReference type="EMBL" id="KAF1989085.1"/>
    </source>
</evidence>